<feature type="transmembrane region" description="Helical" evidence="5">
    <location>
        <begin position="364"/>
        <end position="384"/>
    </location>
</feature>
<dbReference type="PIRSF" id="PIRSF006060">
    <property type="entry name" value="AA_transporter"/>
    <property type="match status" value="1"/>
</dbReference>
<dbReference type="Proteomes" id="UP000277145">
    <property type="component" value="Unassembled WGS sequence"/>
</dbReference>
<dbReference type="Gene3D" id="1.20.1740.10">
    <property type="entry name" value="Amino acid/polyamine transporter I"/>
    <property type="match status" value="1"/>
</dbReference>
<feature type="transmembrane region" description="Helical" evidence="5">
    <location>
        <begin position="391"/>
        <end position="410"/>
    </location>
</feature>
<feature type="domain" description="Amino acid permease/ SLC12A" evidence="6">
    <location>
        <begin position="25"/>
        <end position="432"/>
    </location>
</feature>
<dbReference type="PANTHER" id="PTHR42770">
    <property type="entry name" value="AMINO ACID TRANSPORTER-RELATED"/>
    <property type="match status" value="1"/>
</dbReference>
<reference evidence="7 8" key="1">
    <citation type="submission" date="2018-08" db="EMBL/GenBank/DDBJ databases">
        <title>Genome Sequences of Legionella pneumophila subsp. pneumophila Isolates, Recovered from a Drinking Water System in a Large Builging.</title>
        <authorList>
            <person name="Gomez-Alvarez V."/>
            <person name="Boczek L."/>
            <person name="King D."/>
            <person name="Pemberton A."/>
            <person name="Pfaller S."/>
            <person name="Rodgers M."/>
            <person name="Santodomingo J."/>
            <person name="Revetta R."/>
        </authorList>
    </citation>
    <scope>NUCLEOTIDE SEQUENCE [LARGE SCALE GENOMIC DNA]</scope>
    <source>
        <strain evidence="7 8">L01C.1</strain>
    </source>
</reference>
<dbReference type="AlphaFoldDB" id="A0A3A6U604"/>
<gene>
    <name evidence="7" type="ORF">D1H98_04270</name>
</gene>
<keyword evidence="2 5" id="KW-0812">Transmembrane</keyword>
<evidence type="ECO:0000256" key="1">
    <source>
        <dbReference type="ARBA" id="ARBA00004141"/>
    </source>
</evidence>
<dbReference type="GO" id="GO:0016020">
    <property type="term" value="C:membrane"/>
    <property type="evidence" value="ECO:0007669"/>
    <property type="project" value="UniProtKB-SubCell"/>
</dbReference>
<keyword evidence="3 5" id="KW-1133">Transmembrane helix</keyword>
<sequence>MIGNKTMDMDIKHKPLKRELSLFGATMMGLGSIVGTGVFVSIGIAAGVTGPSVILAIALAALVATCNAFSSAQLAANHAVSGGTYEYGYRYLHPAFGFTAGWMFLCAKSASAATAALGFAGYFIHLSGLETVPVIPIALAVSITLILLVLSGLRRTNTVNIIIVMITLITLTVFIISGLPDFMQRGTANLRPFFPVSKQEGLSHFFYATALMFVAYTGYGRIATLAEEVKNPGKFIPAAIIITLMVSAVLYILVGLVAIGAVGVEKLAQVTETNATPLESAAQAIGIPGLSVLVSIGACTAMLGVLLNLILGLSRVALAMGRKGDLPKIFCYVSETRHVPVSSVIGVGVVIIALVLTGSVETTWTFSAFTVLIYYAITNLAALHLPKEEQLYPPLFAIGGLLSCLFLAFWVPIGVWITGISLLVLGLLWKVVANRFL</sequence>
<feature type="transmembrane region" description="Helical" evidence="5">
    <location>
        <begin position="202"/>
        <end position="223"/>
    </location>
</feature>
<evidence type="ECO:0000259" key="6">
    <source>
        <dbReference type="Pfam" id="PF00324"/>
    </source>
</evidence>
<dbReference type="InterPro" id="IPR050367">
    <property type="entry name" value="APC_superfamily"/>
</dbReference>
<evidence type="ECO:0000256" key="2">
    <source>
        <dbReference type="ARBA" id="ARBA00022692"/>
    </source>
</evidence>
<evidence type="ECO:0000256" key="5">
    <source>
        <dbReference type="SAM" id="Phobius"/>
    </source>
</evidence>
<feature type="transmembrane region" description="Helical" evidence="5">
    <location>
        <begin position="416"/>
        <end position="433"/>
    </location>
</feature>
<feature type="transmembrane region" description="Helical" evidence="5">
    <location>
        <begin position="162"/>
        <end position="182"/>
    </location>
</feature>
<evidence type="ECO:0000313" key="7">
    <source>
        <dbReference type="EMBL" id="RJY34016.1"/>
    </source>
</evidence>
<feature type="transmembrane region" description="Helical" evidence="5">
    <location>
        <begin position="131"/>
        <end position="150"/>
    </location>
</feature>
<feature type="transmembrane region" description="Helical" evidence="5">
    <location>
        <begin position="292"/>
        <end position="318"/>
    </location>
</feature>
<dbReference type="GO" id="GO:0055085">
    <property type="term" value="P:transmembrane transport"/>
    <property type="evidence" value="ECO:0007669"/>
    <property type="project" value="InterPro"/>
</dbReference>
<feature type="transmembrane region" description="Helical" evidence="5">
    <location>
        <begin position="20"/>
        <end position="47"/>
    </location>
</feature>
<evidence type="ECO:0000256" key="3">
    <source>
        <dbReference type="ARBA" id="ARBA00022989"/>
    </source>
</evidence>
<comment type="caution">
    <text evidence="7">The sequence shown here is derived from an EMBL/GenBank/DDBJ whole genome shotgun (WGS) entry which is preliminary data.</text>
</comment>
<proteinExistence type="predicted"/>
<feature type="transmembrane region" description="Helical" evidence="5">
    <location>
        <begin position="235"/>
        <end position="262"/>
    </location>
</feature>
<dbReference type="PANTHER" id="PTHR42770:SF7">
    <property type="entry name" value="MEMBRANE PROTEIN"/>
    <property type="match status" value="1"/>
</dbReference>
<feature type="transmembrane region" description="Helical" evidence="5">
    <location>
        <begin position="339"/>
        <end position="358"/>
    </location>
</feature>
<dbReference type="InterPro" id="IPR004841">
    <property type="entry name" value="AA-permease/SLC12A_dom"/>
</dbReference>
<keyword evidence="4 5" id="KW-0472">Membrane</keyword>
<organism evidence="7 8">
    <name type="scientific">Legionella pneumophila subsp. pneumophila</name>
    <dbReference type="NCBI Taxonomy" id="91891"/>
    <lineage>
        <taxon>Bacteria</taxon>
        <taxon>Pseudomonadati</taxon>
        <taxon>Pseudomonadota</taxon>
        <taxon>Gammaproteobacteria</taxon>
        <taxon>Legionellales</taxon>
        <taxon>Legionellaceae</taxon>
        <taxon>Legionella</taxon>
    </lineage>
</organism>
<dbReference type="Pfam" id="PF00324">
    <property type="entry name" value="AA_permease"/>
    <property type="match status" value="1"/>
</dbReference>
<comment type="subcellular location">
    <subcellularLocation>
        <location evidence="1">Membrane</location>
        <topology evidence="1">Multi-pass membrane protein</topology>
    </subcellularLocation>
</comment>
<evidence type="ECO:0000256" key="4">
    <source>
        <dbReference type="ARBA" id="ARBA00023136"/>
    </source>
</evidence>
<dbReference type="EMBL" id="QWDR01000001">
    <property type="protein sequence ID" value="RJY34016.1"/>
    <property type="molecule type" value="Genomic_DNA"/>
</dbReference>
<feature type="transmembrane region" description="Helical" evidence="5">
    <location>
        <begin position="96"/>
        <end position="125"/>
    </location>
</feature>
<protein>
    <submittedName>
        <fullName evidence="7">Amino acid permease</fullName>
    </submittedName>
</protein>
<feature type="transmembrane region" description="Helical" evidence="5">
    <location>
        <begin position="53"/>
        <end position="75"/>
    </location>
</feature>
<name>A0A3A6U604_LEGPN</name>
<accession>A0A3A6U604</accession>
<evidence type="ECO:0000313" key="8">
    <source>
        <dbReference type="Proteomes" id="UP000277145"/>
    </source>
</evidence>